<evidence type="ECO:0000256" key="1">
    <source>
        <dbReference type="ARBA" id="ARBA00022450"/>
    </source>
</evidence>
<dbReference type="InterPro" id="IPR036291">
    <property type="entry name" value="NAD(P)-bd_dom_sf"/>
</dbReference>
<dbReference type="Gene3D" id="3.40.50.720">
    <property type="entry name" value="NAD(P)-binding Rossmann-like Domain"/>
    <property type="match status" value="1"/>
</dbReference>
<dbReference type="SUPFAM" id="SSF51735">
    <property type="entry name" value="NAD(P)-binding Rossmann-fold domains"/>
    <property type="match status" value="1"/>
</dbReference>
<reference evidence="4" key="1">
    <citation type="submission" date="2020-04" db="EMBL/GenBank/DDBJ databases">
        <title>Genome Assembly and Annotation of Botryosphaeria dothidea sdau 11-99, a Latent Pathogen of Apple Fruit Ring Rot in China.</title>
        <authorList>
            <person name="Yu C."/>
            <person name="Diao Y."/>
            <person name="Lu Q."/>
            <person name="Zhao J."/>
            <person name="Cui S."/>
            <person name="Peng C."/>
            <person name="He B."/>
            <person name="Liu H."/>
        </authorList>
    </citation>
    <scope>NUCLEOTIDE SEQUENCE [LARGE SCALE GENOMIC DNA]</scope>
    <source>
        <strain evidence="4">Sdau11-99</strain>
    </source>
</reference>
<protein>
    <recommendedName>
        <fullName evidence="3">Carrier domain-containing protein</fullName>
    </recommendedName>
</protein>
<dbReference type="GO" id="GO:0031177">
    <property type="term" value="F:phosphopantetheine binding"/>
    <property type="evidence" value="ECO:0007669"/>
    <property type="project" value="InterPro"/>
</dbReference>
<dbReference type="SMART" id="SM00823">
    <property type="entry name" value="PKS_PP"/>
    <property type="match status" value="1"/>
</dbReference>
<dbReference type="InterPro" id="IPR009081">
    <property type="entry name" value="PP-bd_ACP"/>
</dbReference>
<keyword evidence="2" id="KW-0597">Phosphoprotein</keyword>
<dbReference type="SUPFAM" id="SSF47336">
    <property type="entry name" value="ACP-like"/>
    <property type="match status" value="1"/>
</dbReference>
<dbReference type="InterPro" id="IPR042099">
    <property type="entry name" value="ANL_N_sf"/>
</dbReference>
<feature type="domain" description="Carrier" evidence="3">
    <location>
        <begin position="502"/>
        <end position="576"/>
    </location>
</feature>
<organism evidence="4 5">
    <name type="scientific">Botryosphaeria dothidea</name>
    <dbReference type="NCBI Taxonomy" id="55169"/>
    <lineage>
        <taxon>Eukaryota</taxon>
        <taxon>Fungi</taxon>
        <taxon>Dikarya</taxon>
        <taxon>Ascomycota</taxon>
        <taxon>Pezizomycotina</taxon>
        <taxon>Dothideomycetes</taxon>
        <taxon>Dothideomycetes incertae sedis</taxon>
        <taxon>Botryosphaeriales</taxon>
        <taxon>Botryosphaeriaceae</taxon>
        <taxon>Botryosphaeria</taxon>
    </lineage>
</organism>
<evidence type="ECO:0000313" key="4">
    <source>
        <dbReference type="EMBL" id="KAF4311607.1"/>
    </source>
</evidence>
<dbReference type="InterPro" id="IPR051414">
    <property type="entry name" value="Adenylate-forming_Reductase"/>
</dbReference>
<name>A0A8H4NDW9_9PEZI</name>
<evidence type="ECO:0000256" key="2">
    <source>
        <dbReference type="ARBA" id="ARBA00022553"/>
    </source>
</evidence>
<dbReference type="OrthoDB" id="429813at2759"/>
<dbReference type="Gene3D" id="1.10.1200.10">
    <property type="entry name" value="ACP-like"/>
    <property type="match status" value="1"/>
</dbReference>
<dbReference type="Pfam" id="PF07993">
    <property type="entry name" value="NAD_binding_4"/>
    <property type="match status" value="1"/>
</dbReference>
<proteinExistence type="predicted"/>
<dbReference type="InterPro" id="IPR013120">
    <property type="entry name" value="FAR_NAD-bd"/>
</dbReference>
<dbReference type="SUPFAM" id="SSF56801">
    <property type="entry name" value="Acetyl-CoA synthetase-like"/>
    <property type="match status" value="1"/>
</dbReference>
<dbReference type="InterPro" id="IPR020845">
    <property type="entry name" value="AMP-binding_CS"/>
</dbReference>
<evidence type="ECO:0000313" key="5">
    <source>
        <dbReference type="Proteomes" id="UP000572817"/>
    </source>
</evidence>
<accession>A0A8H4NDW9</accession>
<dbReference type="Pfam" id="PF00550">
    <property type="entry name" value="PP-binding"/>
    <property type="match status" value="1"/>
</dbReference>
<dbReference type="InterPro" id="IPR036736">
    <property type="entry name" value="ACP-like_sf"/>
</dbReference>
<dbReference type="AlphaFoldDB" id="A0A8H4NDW9"/>
<dbReference type="Gene3D" id="3.40.50.12780">
    <property type="entry name" value="N-terminal domain of ligase-like"/>
    <property type="match status" value="1"/>
</dbReference>
<keyword evidence="1" id="KW-0596">Phosphopantetheine</keyword>
<dbReference type="PROSITE" id="PS50075">
    <property type="entry name" value="CARRIER"/>
    <property type="match status" value="1"/>
</dbReference>
<dbReference type="PROSITE" id="PS00455">
    <property type="entry name" value="AMP_BINDING"/>
    <property type="match status" value="1"/>
</dbReference>
<evidence type="ECO:0000259" key="3">
    <source>
        <dbReference type="PROSITE" id="PS50075"/>
    </source>
</evidence>
<dbReference type="InterPro" id="IPR000873">
    <property type="entry name" value="AMP-dep_synth/lig_dom"/>
</dbReference>
<dbReference type="EMBL" id="WWBZ02000009">
    <property type="protein sequence ID" value="KAF4311607.1"/>
    <property type="molecule type" value="Genomic_DNA"/>
</dbReference>
<sequence>MEGKLPQTIDELLHWRAKTDPSAPILSYPSSGDKFIEYTAAELDRMTTLAAALYTKTLPEDALTPGSVVGILGVGTLEYIVTYLALQRLRLTCLFLSTRLSEAGLTHLLKTTNCRAILSQHRFHPTISRVRPTLFRPLSSIPMLEGAYILNPIVMDALRPLTHCTSFRHRHIPSAPEPPAWIIHSSGTTGLPKPVPIAASRALASLRAQGAPPRTLSTLPLFHSFGLSGLNAALVHCRVLAVVAPDAPVTGGAVVGALRATRARRLVTVPYVLQLVVAARGWERALAALEAVTFGGAPVPEGLGERLVGAGVRLGGRVCRLVVGPGLPTRGWVEEQARADGWYDTKDLFERHPVDEEKWRFVGRQDDTIVLVNGEKANAVPFELAVKKNKYVKTAVAFGDQRDSMGMIVIPETKGLSSEQVLESIWPEVEAVNEEVPKYAGISRDAILIQDPGTTFPSTDKGTVIRSAFYKQFEVDIENHYAGMRLPNGVTSNGVEPRNGDYSFRSSIREVVRESLQLEESDLADDADFFALGMDSLQATRIQARLVKQISSVIPMNAVFQNPSVDLLTRYLESQEENGVEETEGVAAELVEKYSKFPSNKGAKTPHGTEKEVVLLTGATGSLGRYILSSLLQRTTVEKVYCLVRAKDSASAHSRILTSLETVHILESTIHHLPKLKVLPSDLSAPDLGLDPPTRSELISTITHVIHNAWTVNFTMPLPSFADPCLSPTHALLALCAASARTPTFTFISSVAAASNTPSPVAEELVPFAQAGATGYAQAKWAAERICAVAAAKAGIPTRVLRVGQVAGDRARGAWNPREAIPMTVRAVGVTGAMPLHTEEEWLSWLAVDDCAEAVVEAAMVGDVGGGDCGGEAGCEVLHVCNPRMFSWNEDFLPALRRAGLDFESVEGPEWMRRLEMAERDPEKNPAVKLLGWFRSVYGEASRKNQVAAHFETQKSEKRAPSLEGAAAMGDEMFGKFLRFWQNEAWA</sequence>
<comment type="caution">
    <text evidence="4">The sequence shown here is derived from an EMBL/GenBank/DDBJ whole genome shotgun (WGS) entry which is preliminary data.</text>
</comment>
<dbReference type="Pfam" id="PF00501">
    <property type="entry name" value="AMP-binding"/>
    <property type="match status" value="1"/>
</dbReference>
<gene>
    <name evidence="4" type="ORF">GTA08_BOTSDO12905</name>
</gene>
<dbReference type="Proteomes" id="UP000572817">
    <property type="component" value="Unassembled WGS sequence"/>
</dbReference>
<keyword evidence="5" id="KW-1185">Reference proteome</keyword>
<dbReference type="InterPro" id="IPR020806">
    <property type="entry name" value="PKS_PP-bd"/>
</dbReference>
<dbReference type="Pfam" id="PF23562">
    <property type="entry name" value="AMP-binding_C_3"/>
    <property type="match status" value="1"/>
</dbReference>
<dbReference type="PANTHER" id="PTHR43439">
    <property type="entry name" value="PHENYLACETATE-COENZYME A LIGASE"/>
    <property type="match status" value="1"/>
</dbReference>
<dbReference type="PANTHER" id="PTHR43439:SF2">
    <property type="entry name" value="ENZYME, PUTATIVE (JCVI)-RELATED"/>
    <property type="match status" value="1"/>
</dbReference>